<name>L9ZT25_9EURY</name>
<comment type="caution">
    <text evidence="1">The sequence shown here is derived from an EMBL/GenBank/DDBJ whole genome shotgun (WGS) entry which is preliminary data.</text>
</comment>
<gene>
    <name evidence="1" type="ORF">C483_15202</name>
</gene>
<dbReference type="STRING" id="1227493.C483_15202"/>
<sequence length="183" mass="20193">MVRIGNDDSAERVERVSTNAVKDAWAQTTDELEVLAEQRRENGWDTVAVPAIQTAAVSRDAGPKHNERFGIVFVVPDNYADSFSEAFERGEFPRFQAYRNEVSGAVFLVVEYLDPDTETAILLAGQYERRHVGGMLSAAADEGVLYTHAKTLNGTILGSFEHEGDEYEPLVPETIEPIGNSSE</sequence>
<proteinExistence type="predicted"/>
<organism evidence="1 2">
    <name type="scientific">Natrialba hulunbeirensis JCM 10989</name>
    <dbReference type="NCBI Taxonomy" id="1227493"/>
    <lineage>
        <taxon>Archaea</taxon>
        <taxon>Methanobacteriati</taxon>
        <taxon>Methanobacteriota</taxon>
        <taxon>Stenosarchaea group</taxon>
        <taxon>Halobacteria</taxon>
        <taxon>Halobacteriales</taxon>
        <taxon>Natrialbaceae</taxon>
        <taxon>Natrialba</taxon>
    </lineage>
</organism>
<dbReference type="PATRIC" id="fig|1227493.4.peg.3056"/>
<protein>
    <submittedName>
        <fullName evidence="1">Uncharacterized protein</fullName>
    </submittedName>
</protein>
<dbReference type="EMBL" id="AOIM01000038">
    <property type="protein sequence ID" value="ELY88697.1"/>
    <property type="molecule type" value="Genomic_DNA"/>
</dbReference>
<reference evidence="1 2" key="1">
    <citation type="journal article" date="2014" name="PLoS Genet.">
        <title>Phylogenetically driven sequencing of extremely halophilic archaea reveals strategies for static and dynamic osmo-response.</title>
        <authorList>
            <person name="Becker E.A."/>
            <person name="Seitzer P.M."/>
            <person name="Tritt A."/>
            <person name="Larsen D."/>
            <person name="Krusor M."/>
            <person name="Yao A.I."/>
            <person name="Wu D."/>
            <person name="Madern D."/>
            <person name="Eisen J.A."/>
            <person name="Darling A.E."/>
            <person name="Facciotti M.T."/>
        </authorList>
    </citation>
    <scope>NUCLEOTIDE SEQUENCE [LARGE SCALE GENOMIC DNA]</scope>
    <source>
        <strain evidence="1 2">JCM 10989</strain>
    </source>
</reference>
<keyword evidence="2" id="KW-1185">Reference proteome</keyword>
<dbReference type="OrthoDB" id="236506at2157"/>
<dbReference type="AlphaFoldDB" id="L9ZT25"/>
<dbReference type="RefSeq" id="WP_006654197.1">
    <property type="nucleotide sequence ID" value="NZ_AOIM01000038.1"/>
</dbReference>
<evidence type="ECO:0000313" key="2">
    <source>
        <dbReference type="Proteomes" id="UP000011519"/>
    </source>
</evidence>
<dbReference type="Proteomes" id="UP000011519">
    <property type="component" value="Unassembled WGS sequence"/>
</dbReference>
<dbReference type="Pfam" id="PF24373">
    <property type="entry name" value="DUF7529"/>
    <property type="match status" value="1"/>
</dbReference>
<evidence type="ECO:0000313" key="1">
    <source>
        <dbReference type="EMBL" id="ELY88697.1"/>
    </source>
</evidence>
<dbReference type="InterPro" id="IPR055951">
    <property type="entry name" value="DUF7529"/>
</dbReference>
<accession>L9ZT25</accession>